<sequence>MSYWPLKALLCLRANLQKAQPTIFIWIRSPTQATSQKSRSAQIRSVQRRQGSVTAPVTFPIDGVTAPQFALLVDDSSDDTGTYRTPAFTNREAQTVVHRNRTD</sequence>
<proteinExistence type="predicted"/>
<evidence type="ECO:0000313" key="1">
    <source>
        <dbReference type="EMBL" id="ADI16566.1"/>
    </source>
</evidence>
<dbReference type="EMBL" id="GU474841">
    <property type="protein sequence ID" value="ADI16566.1"/>
    <property type="molecule type" value="Genomic_DNA"/>
</dbReference>
<organism evidence="1">
    <name type="scientific">uncultured gamma proteobacterium HF0010_01E20</name>
    <dbReference type="NCBI Taxonomy" id="710977"/>
    <lineage>
        <taxon>Bacteria</taxon>
        <taxon>Pseudomonadati</taxon>
        <taxon>Pseudomonadota</taxon>
        <taxon>Gammaproteobacteria</taxon>
        <taxon>environmental samples</taxon>
    </lineage>
</organism>
<dbReference type="AlphaFoldDB" id="E0XQ75"/>
<accession>E0XQ75</accession>
<reference evidence="1" key="1">
    <citation type="journal article" date="2011" name="Environ. Microbiol.">
        <title>Time-series analyses of Monterey Bay coastal microbial picoplankton using a 'genome proxy' microarray.</title>
        <authorList>
            <person name="Rich V.I."/>
            <person name="Pham V.D."/>
            <person name="Eppley J."/>
            <person name="Shi Y."/>
            <person name="DeLong E.F."/>
        </authorList>
    </citation>
    <scope>NUCLEOTIDE SEQUENCE</scope>
</reference>
<name>E0XQ75_9GAMM</name>
<protein>
    <submittedName>
        <fullName evidence="1">Uncharacterized protein</fullName>
    </submittedName>
</protein>